<evidence type="ECO:0000313" key="7">
    <source>
        <dbReference type="Proteomes" id="UP001652625"/>
    </source>
</evidence>
<dbReference type="InterPro" id="IPR000340">
    <property type="entry name" value="Dual-sp_phosphatase_cat-dom"/>
</dbReference>
<comment type="similarity">
    <text evidence="1">Belongs to the protein-tyrosine phosphatase family. Non-receptor class dual specificity subfamily.</text>
</comment>
<dbReference type="InterPro" id="IPR000387">
    <property type="entry name" value="Tyr_Pase_dom"/>
</dbReference>
<gene>
    <name evidence="8" type="primary">LOC136076752</name>
</gene>
<accession>A0ABM4BBE4</accession>
<dbReference type="EC" id="3.1.3.48" evidence="2"/>
<dbReference type="InterPro" id="IPR016278">
    <property type="entry name" value="DUSP12"/>
</dbReference>
<name>A0ABM4BBE4_HYDVU</name>
<evidence type="ECO:0000259" key="5">
    <source>
        <dbReference type="PROSITE" id="PS50054"/>
    </source>
</evidence>
<feature type="domain" description="Tyrosine specific protein phosphatases" evidence="6">
    <location>
        <begin position="78"/>
        <end position="132"/>
    </location>
</feature>
<dbReference type="SMART" id="SM00195">
    <property type="entry name" value="DSPc"/>
    <property type="match status" value="1"/>
</dbReference>
<protein>
    <recommendedName>
        <fullName evidence="2">protein-tyrosine-phosphatase</fullName>
        <ecNumber evidence="2">3.1.3.48</ecNumber>
    </recommendedName>
</protein>
<organism evidence="7 8">
    <name type="scientific">Hydra vulgaris</name>
    <name type="common">Hydra</name>
    <name type="synonym">Hydra attenuata</name>
    <dbReference type="NCBI Taxonomy" id="6087"/>
    <lineage>
        <taxon>Eukaryota</taxon>
        <taxon>Metazoa</taxon>
        <taxon>Cnidaria</taxon>
        <taxon>Hydrozoa</taxon>
        <taxon>Hydroidolina</taxon>
        <taxon>Anthoathecata</taxon>
        <taxon>Aplanulata</taxon>
        <taxon>Hydridae</taxon>
        <taxon>Hydra</taxon>
    </lineage>
</organism>
<dbReference type="InterPro" id="IPR029021">
    <property type="entry name" value="Prot-tyrosine_phosphatase-like"/>
</dbReference>
<keyword evidence="3" id="KW-0378">Hydrolase</keyword>
<feature type="domain" description="Tyrosine-protein phosphatase" evidence="5">
    <location>
        <begin position="1"/>
        <end position="154"/>
    </location>
</feature>
<dbReference type="Gene3D" id="3.90.190.10">
    <property type="entry name" value="Protein tyrosine phosphatase superfamily"/>
    <property type="match status" value="1"/>
</dbReference>
<dbReference type="GeneID" id="136076752"/>
<dbReference type="RefSeq" id="XP_065646249.1">
    <property type="nucleotide sequence ID" value="XM_065790177.1"/>
</dbReference>
<keyword evidence="4" id="KW-0904">Protein phosphatase</keyword>
<sequence length="296" mass="33954">MTCYSVSTCLLVSDRSFASCVHCLQEYSITAILTIDSNELNDLLCDKHTHTKKNWKIPYTKFVHMLDEPSFNILCCLEECVEFIEKFIKNKENVLVHCLAGQSRSISIVTAYLMKNEHLSLEDALQFVQRIKVDALPNNSFLFQLKLYEIMNYKLIQTHPIYRSFVTILQQNKLLGKSHAWSPLEYNTMNGLQGIAEQTSLIVYRCKKCRCKLMHSNDTLPIHHTDCTSLYLIDPPDWLKSEIGSNVKGKIACWRCSTKLGVYSWSGNKCSCGKWVTPAFQIHKSKVDYQTAKTSS</sequence>
<reference evidence="8" key="2">
    <citation type="submission" date="2025-08" db="UniProtKB">
        <authorList>
            <consortium name="RefSeq"/>
        </authorList>
    </citation>
    <scope>IDENTIFICATION</scope>
</reference>
<dbReference type="PROSITE" id="PS50054">
    <property type="entry name" value="TYR_PHOSPHATASE_DUAL"/>
    <property type="match status" value="1"/>
</dbReference>
<dbReference type="InterPro" id="IPR020422">
    <property type="entry name" value="TYR_PHOSPHATASE_DUAL_dom"/>
</dbReference>
<dbReference type="PROSITE" id="PS50056">
    <property type="entry name" value="TYR_PHOSPHATASE_2"/>
    <property type="match status" value="1"/>
</dbReference>
<dbReference type="Pfam" id="PF00782">
    <property type="entry name" value="DSPc"/>
    <property type="match status" value="1"/>
</dbReference>
<proteinExistence type="inferred from homology"/>
<dbReference type="SUPFAM" id="SSF52799">
    <property type="entry name" value="(Phosphotyrosine protein) phosphatases II"/>
    <property type="match status" value="1"/>
</dbReference>
<evidence type="ECO:0000259" key="6">
    <source>
        <dbReference type="PROSITE" id="PS50056"/>
    </source>
</evidence>
<evidence type="ECO:0000313" key="8">
    <source>
        <dbReference type="RefSeq" id="XP_065646249.1"/>
    </source>
</evidence>
<keyword evidence="7" id="KW-1185">Reference proteome</keyword>
<dbReference type="Proteomes" id="UP001652625">
    <property type="component" value="Chromosome 02"/>
</dbReference>
<evidence type="ECO:0000256" key="4">
    <source>
        <dbReference type="ARBA" id="ARBA00022912"/>
    </source>
</evidence>
<evidence type="ECO:0000256" key="1">
    <source>
        <dbReference type="ARBA" id="ARBA00008601"/>
    </source>
</evidence>
<reference evidence="7" key="1">
    <citation type="submission" date="2025-05" db="UniProtKB">
        <authorList>
            <consortium name="RefSeq"/>
        </authorList>
    </citation>
    <scope>NUCLEOTIDE SEQUENCE [LARGE SCALE GENOMIC DNA]</scope>
</reference>
<evidence type="ECO:0000256" key="2">
    <source>
        <dbReference type="ARBA" id="ARBA00013064"/>
    </source>
</evidence>
<dbReference type="PANTHER" id="PTHR45848:SF4">
    <property type="entry name" value="DUAL SPECIFICITY PROTEIN PHOSPHATASE 12"/>
    <property type="match status" value="1"/>
</dbReference>
<evidence type="ECO:0000256" key="3">
    <source>
        <dbReference type="ARBA" id="ARBA00022801"/>
    </source>
</evidence>
<dbReference type="PIRSF" id="PIRSF000941">
    <property type="entry name" value="DUSP12"/>
    <property type="match status" value="1"/>
</dbReference>
<dbReference type="PANTHER" id="PTHR45848">
    <property type="entry name" value="DUAL SPECIFICITY PROTEIN PHOSPHATASE 12 FAMILY MEMBER"/>
    <property type="match status" value="1"/>
</dbReference>